<keyword evidence="3" id="KW-1185">Reference proteome</keyword>
<feature type="coiled-coil region" evidence="1">
    <location>
        <begin position="18"/>
        <end position="91"/>
    </location>
</feature>
<reference evidence="2 3" key="1">
    <citation type="journal article" date="2020" name="ISME J.">
        <title>Comparative genomics reveals insights into cyanobacterial evolution and habitat adaptation.</title>
        <authorList>
            <person name="Chen M.Y."/>
            <person name="Teng W.K."/>
            <person name="Zhao L."/>
            <person name="Hu C.X."/>
            <person name="Zhou Y.K."/>
            <person name="Han B.P."/>
            <person name="Song L.R."/>
            <person name="Shu W.S."/>
        </authorList>
    </citation>
    <scope>NUCLEOTIDE SEQUENCE [LARGE SCALE GENOMIC DNA]</scope>
    <source>
        <strain evidence="2 3">FACHB-1040</strain>
    </source>
</reference>
<comment type="caution">
    <text evidence="2">The sequence shown here is derived from an EMBL/GenBank/DDBJ whole genome shotgun (WGS) entry which is preliminary data.</text>
</comment>
<gene>
    <name evidence="2" type="ORF">H6F99_20655</name>
</gene>
<dbReference type="EMBL" id="JACJQT010000066">
    <property type="protein sequence ID" value="MBD2280596.1"/>
    <property type="molecule type" value="Genomic_DNA"/>
</dbReference>
<protein>
    <submittedName>
        <fullName evidence="2">Uncharacterized protein</fullName>
    </submittedName>
</protein>
<name>A0ABR8C3I1_APHFL</name>
<dbReference type="InterPro" id="IPR036736">
    <property type="entry name" value="ACP-like_sf"/>
</dbReference>
<sequence>MDNSEQVYESNILKIAINKYLDKNLQKSQENLQRLEANKDEIVWDIVSAIYNQSGYKVTMSFARDIVDQRIKDMKEQLKKDEEKAHQEMIAYRKMMKIKAEQEKAYQEIIRITDEDEEEKAHQEKIRLEKKRKITNFIDSLPKELNFDTTKLDIFIIIHKLCCEHYDYYAFDELDEEKIFNTELFMKILETKIFAHTLCDAKTFIPVSNYRYEDERRYRWVWGTCDGDSCDAEELLMAFNEEFDIWISEEEVGKLDTEKSVYLKDIVNCIYNKITTS</sequence>
<evidence type="ECO:0000313" key="3">
    <source>
        <dbReference type="Proteomes" id="UP000606721"/>
    </source>
</evidence>
<evidence type="ECO:0000313" key="2">
    <source>
        <dbReference type="EMBL" id="MBD2280596.1"/>
    </source>
</evidence>
<proteinExistence type="predicted"/>
<dbReference type="Gene3D" id="1.10.1200.10">
    <property type="entry name" value="ACP-like"/>
    <property type="match status" value="1"/>
</dbReference>
<dbReference type="Proteomes" id="UP000606721">
    <property type="component" value="Unassembled WGS sequence"/>
</dbReference>
<keyword evidence="1" id="KW-0175">Coiled coil</keyword>
<dbReference type="RefSeq" id="WP_190384075.1">
    <property type="nucleotide sequence ID" value="NZ_JACJQT010000066.1"/>
</dbReference>
<accession>A0ABR8C3I1</accession>
<evidence type="ECO:0000256" key="1">
    <source>
        <dbReference type="SAM" id="Coils"/>
    </source>
</evidence>
<organism evidence="2 3">
    <name type="scientific">Aphanizomenon flos-aquae FACHB-1040</name>
    <dbReference type="NCBI Taxonomy" id="2692887"/>
    <lineage>
        <taxon>Bacteria</taxon>
        <taxon>Bacillati</taxon>
        <taxon>Cyanobacteriota</taxon>
        <taxon>Cyanophyceae</taxon>
        <taxon>Nostocales</taxon>
        <taxon>Aphanizomenonaceae</taxon>
        <taxon>Aphanizomenon</taxon>
    </lineage>
</organism>